<sequence length="70" mass="8067">MEWPRELLPATADPETNPRSIGSRTTTHPIAVRAENQQSSLKFVSSLRKERTFYLNRSLNPIQQMYFAST</sequence>
<proteinExistence type="predicted"/>
<evidence type="ECO:0000313" key="3">
    <source>
        <dbReference type="Proteomes" id="UP000287033"/>
    </source>
</evidence>
<name>A0A401SJR5_CHIPU</name>
<keyword evidence="3" id="KW-1185">Reference proteome</keyword>
<feature type="region of interest" description="Disordered" evidence="1">
    <location>
        <begin position="1"/>
        <end position="25"/>
    </location>
</feature>
<protein>
    <submittedName>
        <fullName evidence="2">Uncharacterized protein</fullName>
    </submittedName>
</protein>
<dbReference type="AlphaFoldDB" id="A0A401SJR5"/>
<reference evidence="2 3" key="1">
    <citation type="journal article" date="2018" name="Nat. Ecol. Evol.">
        <title>Shark genomes provide insights into elasmobranch evolution and the origin of vertebrates.</title>
        <authorList>
            <person name="Hara Y"/>
            <person name="Yamaguchi K"/>
            <person name="Onimaru K"/>
            <person name="Kadota M"/>
            <person name="Koyanagi M"/>
            <person name="Keeley SD"/>
            <person name="Tatsumi K"/>
            <person name="Tanaka K"/>
            <person name="Motone F"/>
            <person name="Kageyama Y"/>
            <person name="Nozu R"/>
            <person name="Adachi N"/>
            <person name="Nishimura O"/>
            <person name="Nakagawa R"/>
            <person name="Tanegashima C"/>
            <person name="Kiyatake I"/>
            <person name="Matsumoto R"/>
            <person name="Murakumo K"/>
            <person name="Nishida K"/>
            <person name="Terakita A"/>
            <person name="Kuratani S"/>
            <person name="Sato K"/>
            <person name="Hyodo S Kuraku.S."/>
        </authorList>
    </citation>
    <scope>NUCLEOTIDE SEQUENCE [LARGE SCALE GENOMIC DNA]</scope>
</reference>
<evidence type="ECO:0000256" key="1">
    <source>
        <dbReference type="SAM" id="MobiDB-lite"/>
    </source>
</evidence>
<dbReference type="Proteomes" id="UP000287033">
    <property type="component" value="Unassembled WGS sequence"/>
</dbReference>
<organism evidence="2 3">
    <name type="scientific">Chiloscyllium punctatum</name>
    <name type="common">Brownbanded bambooshark</name>
    <name type="synonym">Hemiscyllium punctatum</name>
    <dbReference type="NCBI Taxonomy" id="137246"/>
    <lineage>
        <taxon>Eukaryota</taxon>
        <taxon>Metazoa</taxon>
        <taxon>Chordata</taxon>
        <taxon>Craniata</taxon>
        <taxon>Vertebrata</taxon>
        <taxon>Chondrichthyes</taxon>
        <taxon>Elasmobranchii</taxon>
        <taxon>Galeomorphii</taxon>
        <taxon>Galeoidea</taxon>
        <taxon>Orectolobiformes</taxon>
        <taxon>Hemiscylliidae</taxon>
        <taxon>Chiloscyllium</taxon>
    </lineage>
</organism>
<evidence type="ECO:0000313" key="2">
    <source>
        <dbReference type="EMBL" id="GCC30654.1"/>
    </source>
</evidence>
<accession>A0A401SJR5</accession>
<gene>
    <name evidence="2" type="ORF">chiPu_0009107</name>
</gene>
<dbReference type="EMBL" id="BEZZ01000316">
    <property type="protein sequence ID" value="GCC30654.1"/>
    <property type="molecule type" value="Genomic_DNA"/>
</dbReference>
<comment type="caution">
    <text evidence="2">The sequence shown here is derived from an EMBL/GenBank/DDBJ whole genome shotgun (WGS) entry which is preliminary data.</text>
</comment>